<keyword evidence="8" id="KW-0812">Transmembrane</keyword>
<evidence type="ECO:0000256" key="6">
    <source>
        <dbReference type="ARBA" id="ARBA00023240"/>
    </source>
</evidence>
<evidence type="ECO:0000259" key="9">
    <source>
        <dbReference type="PROSITE" id="PS50279"/>
    </source>
</evidence>
<dbReference type="InterPro" id="IPR036880">
    <property type="entry name" value="Kunitz_BPTI_sf"/>
</dbReference>
<keyword evidence="8" id="KW-1133">Transmembrane helix</keyword>
<keyword evidence="2" id="KW-0964">Secreted</keyword>
<evidence type="ECO:0000256" key="8">
    <source>
        <dbReference type="SAM" id="Phobius"/>
    </source>
</evidence>
<keyword evidence="4" id="KW-0722">Serine protease inhibitor</keyword>
<keyword evidence="6" id="KW-1199">Hemostasis impairing toxin</keyword>
<gene>
    <name evidence="10" type="ORF">niasHT_018015</name>
</gene>
<comment type="subcellular location">
    <subcellularLocation>
        <location evidence="1">Secreted</location>
    </subcellularLocation>
</comment>
<evidence type="ECO:0000256" key="4">
    <source>
        <dbReference type="ARBA" id="ARBA00022900"/>
    </source>
</evidence>
<dbReference type="PANTHER" id="PTHR10083:SF376">
    <property type="entry name" value="SERINE PEPTIDASE INHIBITOR, KUNITZ TYPE, 3"/>
    <property type="match status" value="1"/>
</dbReference>
<sequence>MPKQHIKGAQIEASNHHSFIPLKNYRRFLHNKKHQILEKVMKPSFNFNLFASVFLVLCVASLVLCEHKRAAAAEACNHPKDVGTGNLVLKRWWWDGRHCKQFTYKGQGGNTNNFPSKKLCDQVCKVKLRGICPIEKGTKGGRGTV</sequence>
<accession>A0ABD2L7I3</accession>
<evidence type="ECO:0000256" key="7">
    <source>
        <dbReference type="ARBA" id="ARBA00034146"/>
    </source>
</evidence>
<dbReference type="SMART" id="SM00131">
    <property type="entry name" value="KU"/>
    <property type="match status" value="1"/>
</dbReference>
<dbReference type="Gene3D" id="4.10.410.10">
    <property type="entry name" value="Pancreatic trypsin inhibitor Kunitz domain"/>
    <property type="match status" value="1"/>
</dbReference>
<dbReference type="GO" id="GO:0005576">
    <property type="term" value="C:extracellular region"/>
    <property type="evidence" value="ECO:0007669"/>
    <property type="project" value="UniProtKB-SubCell"/>
</dbReference>
<evidence type="ECO:0000313" key="10">
    <source>
        <dbReference type="EMBL" id="KAL3111141.1"/>
    </source>
</evidence>
<evidence type="ECO:0000256" key="5">
    <source>
        <dbReference type="ARBA" id="ARBA00023157"/>
    </source>
</evidence>
<keyword evidence="6" id="KW-0800">Toxin</keyword>
<feature type="domain" description="BPTI/Kunitz inhibitor" evidence="9">
    <location>
        <begin position="76"/>
        <end position="124"/>
    </location>
</feature>
<dbReference type="InterPro" id="IPR002223">
    <property type="entry name" value="Kunitz_BPTI"/>
</dbReference>
<organism evidence="10 11">
    <name type="scientific">Heterodera trifolii</name>
    <dbReference type="NCBI Taxonomy" id="157864"/>
    <lineage>
        <taxon>Eukaryota</taxon>
        <taxon>Metazoa</taxon>
        <taxon>Ecdysozoa</taxon>
        <taxon>Nematoda</taxon>
        <taxon>Chromadorea</taxon>
        <taxon>Rhabditida</taxon>
        <taxon>Tylenchina</taxon>
        <taxon>Tylenchomorpha</taxon>
        <taxon>Tylenchoidea</taxon>
        <taxon>Heteroderidae</taxon>
        <taxon>Heteroderinae</taxon>
        <taxon>Heterodera</taxon>
    </lineage>
</organism>
<keyword evidence="3" id="KW-0646">Protease inhibitor</keyword>
<dbReference type="AlphaFoldDB" id="A0ABD2L7I3"/>
<dbReference type="GO" id="GO:0004867">
    <property type="term" value="F:serine-type endopeptidase inhibitor activity"/>
    <property type="evidence" value="ECO:0007669"/>
    <property type="project" value="UniProtKB-KW"/>
</dbReference>
<dbReference type="SUPFAM" id="SSF57362">
    <property type="entry name" value="BPTI-like"/>
    <property type="match status" value="1"/>
</dbReference>
<dbReference type="CDD" id="cd22593">
    <property type="entry name" value="Kunitz_conkunitzin"/>
    <property type="match status" value="1"/>
</dbReference>
<keyword evidence="11" id="KW-1185">Reference proteome</keyword>
<comment type="caution">
    <text evidence="10">The sequence shown here is derived from an EMBL/GenBank/DDBJ whole genome shotgun (WGS) entry which is preliminary data.</text>
</comment>
<reference evidence="10 11" key="1">
    <citation type="submission" date="2024-10" db="EMBL/GenBank/DDBJ databases">
        <authorList>
            <person name="Kim D."/>
        </authorList>
    </citation>
    <scope>NUCLEOTIDE SEQUENCE [LARGE SCALE GENOMIC DNA]</scope>
    <source>
        <strain evidence="10">BH-2024</strain>
    </source>
</reference>
<dbReference type="PANTHER" id="PTHR10083">
    <property type="entry name" value="KUNITZ-TYPE PROTEASE INHIBITOR-RELATED"/>
    <property type="match status" value="1"/>
</dbReference>
<keyword evidence="8" id="KW-0472">Membrane</keyword>
<evidence type="ECO:0000256" key="2">
    <source>
        <dbReference type="ARBA" id="ARBA00022525"/>
    </source>
</evidence>
<feature type="transmembrane region" description="Helical" evidence="8">
    <location>
        <begin position="47"/>
        <end position="65"/>
    </location>
</feature>
<protein>
    <recommendedName>
        <fullName evidence="9">BPTI/Kunitz inhibitor domain-containing protein</fullName>
    </recommendedName>
</protein>
<keyword evidence="5" id="KW-1015">Disulfide bond</keyword>
<dbReference type="InterPro" id="IPR050098">
    <property type="entry name" value="TFPI/VKTCI-like"/>
</dbReference>
<evidence type="ECO:0000313" key="11">
    <source>
        <dbReference type="Proteomes" id="UP001620626"/>
    </source>
</evidence>
<keyword evidence="7" id="KW-1203">Blood coagulation cascade inhibiting toxin</keyword>
<dbReference type="Pfam" id="PF00014">
    <property type="entry name" value="Kunitz_BPTI"/>
    <property type="match status" value="1"/>
</dbReference>
<evidence type="ECO:0000256" key="1">
    <source>
        <dbReference type="ARBA" id="ARBA00004613"/>
    </source>
</evidence>
<dbReference type="EMBL" id="JBICBT010000516">
    <property type="protein sequence ID" value="KAL3111141.1"/>
    <property type="molecule type" value="Genomic_DNA"/>
</dbReference>
<dbReference type="PROSITE" id="PS50279">
    <property type="entry name" value="BPTI_KUNITZ_2"/>
    <property type="match status" value="1"/>
</dbReference>
<evidence type="ECO:0000256" key="3">
    <source>
        <dbReference type="ARBA" id="ARBA00022690"/>
    </source>
</evidence>
<proteinExistence type="predicted"/>
<dbReference type="Proteomes" id="UP001620626">
    <property type="component" value="Unassembled WGS sequence"/>
</dbReference>
<name>A0ABD2L7I3_9BILA</name>